<dbReference type="Proteomes" id="UP000317422">
    <property type="component" value="Unassembled WGS sequence"/>
</dbReference>
<dbReference type="InterPro" id="IPR018076">
    <property type="entry name" value="T2SS_GspF_dom"/>
</dbReference>
<evidence type="ECO:0000256" key="2">
    <source>
        <dbReference type="ARBA" id="ARBA00022475"/>
    </source>
</evidence>
<evidence type="ECO:0000256" key="4">
    <source>
        <dbReference type="ARBA" id="ARBA00022989"/>
    </source>
</evidence>
<feature type="transmembrane region" description="Helical" evidence="6">
    <location>
        <begin position="211"/>
        <end position="244"/>
    </location>
</feature>
<evidence type="ECO:0000256" key="5">
    <source>
        <dbReference type="ARBA" id="ARBA00023136"/>
    </source>
</evidence>
<keyword evidence="3 6" id="KW-0812">Transmembrane</keyword>
<name>A0A543NA63_9ACTN</name>
<protein>
    <submittedName>
        <fullName evidence="8">Flp pilus assembly protein TadB</fullName>
    </submittedName>
</protein>
<feature type="transmembrane region" description="Helical" evidence="6">
    <location>
        <begin position="6"/>
        <end position="24"/>
    </location>
</feature>
<dbReference type="RefSeq" id="WP_141925718.1">
    <property type="nucleotide sequence ID" value="NZ_VFQC01000002.1"/>
</dbReference>
<feature type="transmembrane region" description="Helical" evidence="6">
    <location>
        <begin position="70"/>
        <end position="87"/>
    </location>
</feature>
<dbReference type="GO" id="GO:0005886">
    <property type="term" value="C:plasma membrane"/>
    <property type="evidence" value="ECO:0007669"/>
    <property type="project" value="UniProtKB-SubCell"/>
</dbReference>
<sequence>MTVLEIAVVALGTAAVWLLTAAGGPTGRARLAALLDRRRPGLRRFRSAGTVRVVVACVPPVALAVLLGPLPGAVAGALPGFVLWWWAGRRNRGNGRRGHARIAAGVPLVVDLLVAGLRAGGTTLGVVAAVGEAVEGPLGSALEGVARRLRLGEEPAAAWEQVDGPAELAAVGRAFARAAETGAPAADVLERYSAELRSDARTRAHAHTQRVGVWVVAPLGVCFLPAFVLIGVVPLAAGLLVGVAPG</sequence>
<evidence type="ECO:0000259" key="7">
    <source>
        <dbReference type="Pfam" id="PF00482"/>
    </source>
</evidence>
<organism evidence="8 9">
    <name type="scientific">Haloactinospora alba</name>
    <dbReference type="NCBI Taxonomy" id="405555"/>
    <lineage>
        <taxon>Bacteria</taxon>
        <taxon>Bacillati</taxon>
        <taxon>Actinomycetota</taxon>
        <taxon>Actinomycetes</taxon>
        <taxon>Streptosporangiales</taxon>
        <taxon>Nocardiopsidaceae</taxon>
        <taxon>Haloactinospora</taxon>
    </lineage>
</organism>
<evidence type="ECO:0000256" key="6">
    <source>
        <dbReference type="SAM" id="Phobius"/>
    </source>
</evidence>
<feature type="transmembrane region" description="Helical" evidence="6">
    <location>
        <begin position="45"/>
        <end position="64"/>
    </location>
</feature>
<comment type="subcellular location">
    <subcellularLocation>
        <location evidence="1">Cell membrane</location>
        <topology evidence="1">Multi-pass membrane protein</topology>
    </subcellularLocation>
</comment>
<gene>
    <name evidence="8" type="ORF">FHX37_4068</name>
</gene>
<keyword evidence="5 6" id="KW-0472">Membrane</keyword>
<proteinExistence type="predicted"/>
<accession>A0A543NA63</accession>
<keyword evidence="2" id="KW-1003">Cell membrane</keyword>
<evidence type="ECO:0000256" key="3">
    <source>
        <dbReference type="ARBA" id="ARBA00022692"/>
    </source>
</evidence>
<evidence type="ECO:0000256" key="1">
    <source>
        <dbReference type="ARBA" id="ARBA00004651"/>
    </source>
</evidence>
<reference evidence="8 9" key="1">
    <citation type="submission" date="2019-06" db="EMBL/GenBank/DDBJ databases">
        <title>Sequencing the genomes of 1000 actinobacteria strains.</title>
        <authorList>
            <person name="Klenk H.-P."/>
        </authorList>
    </citation>
    <scope>NUCLEOTIDE SEQUENCE [LARGE SCALE GENOMIC DNA]</scope>
    <source>
        <strain evidence="8 9">DSM 45015</strain>
    </source>
</reference>
<dbReference type="AlphaFoldDB" id="A0A543NA63"/>
<dbReference type="PANTHER" id="PTHR35007:SF3">
    <property type="entry name" value="POSSIBLE CONSERVED ALANINE RICH MEMBRANE PROTEIN"/>
    <property type="match status" value="1"/>
</dbReference>
<dbReference type="Pfam" id="PF00482">
    <property type="entry name" value="T2SSF"/>
    <property type="match status" value="1"/>
</dbReference>
<keyword evidence="9" id="KW-1185">Reference proteome</keyword>
<evidence type="ECO:0000313" key="8">
    <source>
        <dbReference type="EMBL" id="TQN28708.1"/>
    </source>
</evidence>
<evidence type="ECO:0000313" key="9">
    <source>
        <dbReference type="Proteomes" id="UP000317422"/>
    </source>
</evidence>
<comment type="caution">
    <text evidence="8">The sequence shown here is derived from an EMBL/GenBank/DDBJ whole genome shotgun (WGS) entry which is preliminary data.</text>
</comment>
<feature type="domain" description="Type II secretion system protein GspF" evidence="7">
    <location>
        <begin position="111"/>
        <end position="232"/>
    </location>
</feature>
<keyword evidence="4 6" id="KW-1133">Transmembrane helix</keyword>
<dbReference type="PANTHER" id="PTHR35007">
    <property type="entry name" value="INTEGRAL MEMBRANE PROTEIN-RELATED"/>
    <property type="match status" value="1"/>
</dbReference>
<dbReference type="OrthoDB" id="3267562at2"/>
<dbReference type="EMBL" id="VFQC01000002">
    <property type="protein sequence ID" value="TQN28708.1"/>
    <property type="molecule type" value="Genomic_DNA"/>
</dbReference>